<sequence>MVRYPSIIAAKAPPITKSPSPLPWQYVYSPVKRANLLLHRHEEAKREETRDRCCRARLQSGGQGNLPEVADKRPAYQQDMQRSRQMVVKDMCPFAVTSLKLPRDGQDPRDQELDSAVQWLMRINCSSLHEPQFASTVDDDGSSREDILEHCTDCGCQSQIQTDDQPCGKASCLPTTFWSFFSSWRRKPSGRSEQA</sequence>
<evidence type="ECO:0000313" key="1">
    <source>
        <dbReference type="EMBL" id="PSR99273.1"/>
    </source>
</evidence>
<reference evidence="1 2" key="1">
    <citation type="journal article" date="2018" name="Mycol. Prog.">
        <title>Coniella lustricola, a new species from submerged detritus.</title>
        <authorList>
            <person name="Raudabaugh D.B."/>
            <person name="Iturriaga T."/>
            <person name="Carver A."/>
            <person name="Mondo S."/>
            <person name="Pangilinan J."/>
            <person name="Lipzen A."/>
            <person name="He G."/>
            <person name="Amirebrahimi M."/>
            <person name="Grigoriev I.V."/>
            <person name="Miller A.N."/>
        </authorList>
    </citation>
    <scope>NUCLEOTIDE SEQUENCE [LARGE SCALE GENOMIC DNA]</scope>
    <source>
        <strain evidence="1 2">B22-T-1</strain>
    </source>
</reference>
<dbReference type="AlphaFoldDB" id="A0A2T3AIL3"/>
<evidence type="ECO:0000313" key="2">
    <source>
        <dbReference type="Proteomes" id="UP000241462"/>
    </source>
</evidence>
<name>A0A2T3AIL3_9PEZI</name>
<dbReference type="Proteomes" id="UP000241462">
    <property type="component" value="Unassembled WGS sequence"/>
</dbReference>
<accession>A0A2T3AIL3</accession>
<dbReference type="EMBL" id="KZ678385">
    <property type="protein sequence ID" value="PSR99273.1"/>
    <property type="molecule type" value="Genomic_DNA"/>
</dbReference>
<protein>
    <submittedName>
        <fullName evidence="1">Uncharacterized protein</fullName>
    </submittedName>
</protein>
<dbReference type="InParanoid" id="A0A2T3AIL3"/>
<proteinExistence type="predicted"/>
<keyword evidence="2" id="KW-1185">Reference proteome</keyword>
<organism evidence="1 2">
    <name type="scientific">Coniella lustricola</name>
    <dbReference type="NCBI Taxonomy" id="2025994"/>
    <lineage>
        <taxon>Eukaryota</taxon>
        <taxon>Fungi</taxon>
        <taxon>Dikarya</taxon>
        <taxon>Ascomycota</taxon>
        <taxon>Pezizomycotina</taxon>
        <taxon>Sordariomycetes</taxon>
        <taxon>Sordariomycetidae</taxon>
        <taxon>Diaporthales</taxon>
        <taxon>Schizoparmaceae</taxon>
        <taxon>Coniella</taxon>
    </lineage>
</organism>
<gene>
    <name evidence="1" type="ORF">BD289DRAFT_48892</name>
</gene>